<dbReference type="AlphaFoldDB" id="A0AAD7CF44"/>
<evidence type="ECO:0000256" key="1">
    <source>
        <dbReference type="SAM" id="Phobius"/>
    </source>
</evidence>
<keyword evidence="1" id="KW-1133">Transmembrane helix</keyword>
<keyword evidence="3" id="KW-1185">Reference proteome</keyword>
<keyword evidence="1" id="KW-0812">Transmembrane</keyword>
<feature type="transmembrane region" description="Helical" evidence="1">
    <location>
        <begin position="102"/>
        <end position="125"/>
    </location>
</feature>
<dbReference type="Proteomes" id="UP001221142">
    <property type="component" value="Unassembled WGS sequence"/>
</dbReference>
<name>A0AAD7CF44_9AGAR</name>
<sequence>MAAQFAPTRDSNSIQLHLSTNQPAPSVPVEIRGEIGPDAWAVRLKDITTTASRYNKVILERVWMTAAFFAVIIVPLALYQPILSAVHLKSDPTVDHAIEARAISFALLPAILLFFFVPLAVWKYIGRKQVNLMLKKWAREDGPAAKSTWTVKTPGVFSTDIILRIQLPPGVPVSGFTFSAFNASSLPSYINGPADPEADSYYYPYEKTDPDVPRMSVIGNIPLFKDEKKSYRGLEEV</sequence>
<dbReference type="EMBL" id="JARKIF010000002">
    <property type="protein sequence ID" value="KAJ7647279.1"/>
    <property type="molecule type" value="Genomic_DNA"/>
</dbReference>
<evidence type="ECO:0000313" key="2">
    <source>
        <dbReference type="EMBL" id="KAJ7647279.1"/>
    </source>
</evidence>
<comment type="caution">
    <text evidence="2">The sequence shown here is derived from an EMBL/GenBank/DDBJ whole genome shotgun (WGS) entry which is preliminary data.</text>
</comment>
<feature type="transmembrane region" description="Helical" evidence="1">
    <location>
        <begin position="62"/>
        <end position="82"/>
    </location>
</feature>
<accession>A0AAD7CF44</accession>
<protein>
    <submittedName>
        <fullName evidence="2">Uncharacterized protein</fullName>
    </submittedName>
</protein>
<keyword evidence="1" id="KW-0472">Membrane</keyword>
<proteinExistence type="predicted"/>
<gene>
    <name evidence="2" type="ORF">FB45DRAFT_781870</name>
</gene>
<organism evidence="2 3">
    <name type="scientific">Roridomyces roridus</name>
    <dbReference type="NCBI Taxonomy" id="1738132"/>
    <lineage>
        <taxon>Eukaryota</taxon>
        <taxon>Fungi</taxon>
        <taxon>Dikarya</taxon>
        <taxon>Basidiomycota</taxon>
        <taxon>Agaricomycotina</taxon>
        <taxon>Agaricomycetes</taxon>
        <taxon>Agaricomycetidae</taxon>
        <taxon>Agaricales</taxon>
        <taxon>Marasmiineae</taxon>
        <taxon>Mycenaceae</taxon>
        <taxon>Roridomyces</taxon>
    </lineage>
</organism>
<evidence type="ECO:0000313" key="3">
    <source>
        <dbReference type="Proteomes" id="UP001221142"/>
    </source>
</evidence>
<reference evidence="2" key="1">
    <citation type="submission" date="2023-03" db="EMBL/GenBank/DDBJ databases">
        <title>Massive genome expansion in bonnet fungi (Mycena s.s.) driven by repeated elements and novel gene families across ecological guilds.</title>
        <authorList>
            <consortium name="Lawrence Berkeley National Laboratory"/>
            <person name="Harder C.B."/>
            <person name="Miyauchi S."/>
            <person name="Viragh M."/>
            <person name="Kuo A."/>
            <person name="Thoen E."/>
            <person name="Andreopoulos B."/>
            <person name="Lu D."/>
            <person name="Skrede I."/>
            <person name="Drula E."/>
            <person name="Henrissat B."/>
            <person name="Morin E."/>
            <person name="Kohler A."/>
            <person name="Barry K."/>
            <person name="LaButti K."/>
            <person name="Morin E."/>
            <person name="Salamov A."/>
            <person name="Lipzen A."/>
            <person name="Mereny Z."/>
            <person name="Hegedus B."/>
            <person name="Baldrian P."/>
            <person name="Stursova M."/>
            <person name="Weitz H."/>
            <person name="Taylor A."/>
            <person name="Grigoriev I.V."/>
            <person name="Nagy L.G."/>
            <person name="Martin F."/>
            <person name="Kauserud H."/>
        </authorList>
    </citation>
    <scope>NUCLEOTIDE SEQUENCE</scope>
    <source>
        <strain evidence="2">9284</strain>
    </source>
</reference>